<dbReference type="EMBL" id="FQVN01000004">
    <property type="protein sequence ID" value="SHF70965.1"/>
    <property type="molecule type" value="Genomic_DNA"/>
</dbReference>
<dbReference type="Proteomes" id="UP000184501">
    <property type="component" value="Unassembled WGS sequence"/>
</dbReference>
<evidence type="ECO:0000313" key="2">
    <source>
        <dbReference type="Proteomes" id="UP000184501"/>
    </source>
</evidence>
<accession>A0A1M5DVJ5</accession>
<evidence type="ECO:0000313" key="1">
    <source>
        <dbReference type="EMBL" id="SHF70965.1"/>
    </source>
</evidence>
<reference evidence="1 2" key="1">
    <citation type="submission" date="2016-11" db="EMBL/GenBank/DDBJ databases">
        <authorList>
            <person name="Jaros S."/>
            <person name="Januszkiewicz K."/>
            <person name="Wedrychowicz H."/>
        </authorList>
    </citation>
    <scope>NUCLEOTIDE SEQUENCE [LARGE SCALE GENOMIC DNA]</scope>
    <source>
        <strain evidence="1 2">DSM 44523</strain>
    </source>
</reference>
<gene>
    <name evidence="1" type="ORF">SAMN05444320_104621</name>
</gene>
<protein>
    <submittedName>
        <fullName evidence="1">Uncharacterized protein</fullName>
    </submittedName>
</protein>
<sequence length="99" mass="11326">MPHASYTTNNQIHTRVESFRNGTTIVNNTITDKSYRSRWYGGEHQKTRTEGPKTARRVRVTVDVGCGYGTWHRWRTEGFGGGILDGRSVRSWAVRIDRG</sequence>
<proteinExistence type="predicted"/>
<organism evidence="1 2">
    <name type="scientific">Streptoalloteichus hindustanus</name>
    <dbReference type="NCBI Taxonomy" id="2017"/>
    <lineage>
        <taxon>Bacteria</taxon>
        <taxon>Bacillati</taxon>
        <taxon>Actinomycetota</taxon>
        <taxon>Actinomycetes</taxon>
        <taxon>Pseudonocardiales</taxon>
        <taxon>Pseudonocardiaceae</taxon>
        <taxon>Streptoalloteichus</taxon>
    </lineage>
</organism>
<name>A0A1M5DVJ5_STRHI</name>
<dbReference type="STRING" id="2017.SAMN05444320_104621"/>
<keyword evidence="2" id="KW-1185">Reference proteome</keyword>
<dbReference type="AlphaFoldDB" id="A0A1M5DVJ5"/>